<accession>A0ABU2FDU7</accession>
<proteinExistence type="predicted"/>
<dbReference type="RefSeq" id="WP_310919671.1">
    <property type="nucleotide sequence ID" value="NZ_JAMQON010000003.1"/>
</dbReference>
<evidence type="ECO:0000313" key="4">
    <source>
        <dbReference type="Proteomes" id="UP001259659"/>
    </source>
</evidence>
<organism evidence="3 4">
    <name type="scientific">Haloarcula saliterrae</name>
    <dbReference type="NCBI Taxonomy" id="2950534"/>
    <lineage>
        <taxon>Archaea</taxon>
        <taxon>Methanobacteriati</taxon>
        <taxon>Methanobacteriota</taxon>
        <taxon>Stenosarchaea group</taxon>
        <taxon>Halobacteria</taxon>
        <taxon>Halobacteriales</taxon>
        <taxon>Haloarculaceae</taxon>
        <taxon>Haloarcula</taxon>
    </lineage>
</organism>
<protein>
    <submittedName>
        <fullName evidence="3">DUF1724 domain-containing protein</fullName>
    </submittedName>
</protein>
<dbReference type="Pfam" id="PF25213">
    <property type="entry name" value="HVO_A0261_N"/>
    <property type="match status" value="1"/>
</dbReference>
<reference evidence="3 4" key="1">
    <citation type="submission" date="2022-06" db="EMBL/GenBank/DDBJ databases">
        <title>Haloarcula sp. a new haloarchaeum isolate from saline soil.</title>
        <authorList>
            <person name="Strakova D."/>
            <person name="Galisteo C."/>
            <person name="Sanchez-Porro C."/>
            <person name="Ventosa A."/>
        </authorList>
    </citation>
    <scope>NUCLEOTIDE SEQUENCE [LARGE SCALE GENOMIC DNA]</scope>
    <source>
        <strain evidence="3 4">S1CR25-12</strain>
    </source>
</reference>
<dbReference type="InterPro" id="IPR057527">
    <property type="entry name" value="HVO_A0261-like_N"/>
</dbReference>
<dbReference type="InterPro" id="IPR013561">
    <property type="entry name" value="FilR1_middle_dom"/>
</dbReference>
<keyword evidence="4" id="KW-1185">Reference proteome</keyword>
<evidence type="ECO:0000259" key="1">
    <source>
        <dbReference type="Pfam" id="PF08350"/>
    </source>
</evidence>
<comment type="caution">
    <text evidence="3">The sequence shown here is derived from an EMBL/GenBank/DDBJ whole genome shotgun (WGS) entry which is preliminary data.</text>
</comment>
<dbReference type="EMBL" id="JAMQON010000003">
    <property type="protein sequence ID" value="MDS0260005.1"/>
    <property type="molecule type" value="Genomic_DNA"/>
</dbReference>
<feature type="domain" description="Methanogenesis regulatory protein FilR1 middle" evidence="1">
    <location>
        <begin position="119"/>
        <end position="246"/>
    </location>
</feature>
<gene>
    <name evidence="3" type="ORF">NDI56_11430</name>
</gene>
<evidence type="ECO:0000313" key="3">
    <source>
        <dbReference type="EMBL" id="MDS0260005.1"/>
    </source>
</evidence>
<dbReference type="Pfam" id="PF08350">
    <property type="entry name" value="FilR1_middle"/>
    <property type="match status" value="1"/>
</dbReference>
<dbReference type="InterPro" id="IPR036390">
    <property type="entry name" value="WH_DNA-bd_sf"/>
</dbReference>
<name>A0ABU2FDU7_9EURY</name>
<evidence type="ECO:0000259" key="2">
    <source>
        <dbReference type="Pfam" id="PF25213"/>
    </source>
</evidence>
<dbReference type="Proteomes" id="UP001259659">
    <property type="component" value="Unassembled WGS sequence"/>
</dbReference>
<feature type="domain" description="HVO-A0261-like N-terminal" evidence="2">
    <location>
        <begin position="10"/>
        <end position="85"/>
    </location>
</feature>
<dbReference type="SUPFAM" id="SSF46785">
    <property type="entry name" value="Winged helix' DNA-binding domain"/>
    <property type="match status" value="1"/>
</dbReference>
<sequence length="260" mass="28390">MQDGYDPQRVLPRVPLLDATRDRQVDRATLQDELDISRATAYRRTSALTDDGLLERRPAGYRATGAGAAVVDVAERFERSLAAIDRLQPLLAELSAPELTRNIDLFADADLHTATPQHPSAPIEPWLDHFESFDRCRTLVVAGCPPAVTRQGLEHARNGVDFEAICTPLALEADQNASEEAFDTIAGAEGPSLYTNPDLPFTMGLIDELVIIGGFDAETALPTASVTTDDPDAREWATDLYHRYKRDAEHLDAGAVETPA</sequence>